<evidence type="ECO:0000256" key="3">
    <source>
        <dbReference type="ARBA" id="ARBA00022679"/>
    </source>
</evidence>
<dbReference type="InterPro" id="IPR004441">
    <property type="entry name" value="rRNA_MeTrfase_TrmH"/>
</dbReference>
<dbReference type="SUPFAM" id="SSF55315">
    <property type="entry name" value="L30e-like"/>
    <property type="match status" value="1"/>
</dbReference>
<name>A0A516H4A2_9PROT</name>
<proteinExistence type="inferred from homology"/>
<evidence type="ECO:0000313" key="6">
    <source>
        <dbReference type="EMBL" id="QDO98587.1"/>
    </source>
</evidence>
<dbReference type="SMART" id="SM00967">
    <property type="entry name" value="SpoU_sub_bind"/>
    <property type="match status" value="1"/>
</dbReference>
<dbReference type="NCBIfam" id="TIGR00186">
    <property type="entry name" value="rRNA_methyl_3"/>
    <property type="match status" value="1"/>
</dbReference>
<feature type="compositionally biased region" description="Basic and acidic residues" evidence="4">
    <location>
        <begin position="103"/>
        <end position="123"/>
    </location>
</feature>
<gene>
    <name evidence="6" type="primary">rlmB</name>
    <name evidence="6" type="ORF">FNB15_15435</name>
</gene>
<keyword evidence="7" id="KW-1185">Reference proteome</keyword>
<dbReference type="Gene3D" id="3.30.1330.30">
    <property type="match status" value="1"/>
</dbReference>
<dbReference type="GO" id="GO:0008173">
    <property type="term" value="F:RNA methyltransferase activity"/>
    <property type="evidence" value="ECO:0007669"/>
    <property type="project" value="InterPro"/>
</dbReference>
<accession>A0A516H4A2</accession>
<dbReference type="EMBL" id="CP041636">
    <property type="protein sequence ID" value="QDO98587.1"/>
    <property type="molecule type" value="Genomic_DNA"/>
</dbReference>
<dbReference type="InterPro" id="IPR013123">
    <property type="entry name" value="SpoU_subst-bd"/>
</dbReference>
<feature type="domain" description="RNA 2-O ribose methyltransferase substrate binding" evidence="5">
    <location>
        <begin position="186"/>
        <end position="259"/>
    </location>
</feature>
<dbReference type="RefSeq" id="WP_144069568.1">
    <property type="nucleotide sequence ID" value="NZ_CP041636.1"/>
</dbReference>
<dbReference type="GO" id="GO:0003723">
    <property type="term" value="F:RNA binding"/>
    <property type="evidence" value="ECO:0007669"/>
    <property type="project" value="InterPro"/>
</dbReference>
<dbReference type="CDD" id="cd18103">
    <property type="entry name" value="SpoU-like_RlmB"/>
    <property type="match status" value="1"/>
</dbReference>
<sequence length="422" mass="45653">MSRRKPDARNPTRSATKGGGRDPSSRDQRPNRAGGPSAAGKPGGKPSGKPGSKPRPYGSQGKPGRGDNRSEGGRPEGGRPDGGRQAERAPYGSGGGRPAAAGKRHEGRKDDRRDDRRDDRPNDRQGGQPRGDFAPRRPEGGRPPRERQERATYQEGDRAERHGNRSHGGDTFSPRHRDHRGDLPVWLYGSHAVLAALENDERLIRRLLLTRDAHEALSDRLPRLSAQPEIIDRMKLDSLLPPGAVHQGIAMLTDPLDDPGVESLKEVADEEAQREVVLLLDHVTDPRNVGAILRSAAAFGARAVIVTDRHAPEATGALAKAASGGLEVVPLIRVTNLARALDLLAEYGFWRVGLEMETDKSLAEAVHDIRRVALVLGAEDDGLRRLTREKCDFLAKLPMTGAVESLNVSAAAAVALYECVRS</sequence>
<evidence type="ECO:0000256" key="4">
    <source>
        <dbReference type="SAM" id="MobiDB-lite"/>
    </source>
</evidence>
<feature type="compositionally biased region" description="Basic and acidic residues" evidence="4">
    <location>
        <begin position="1"/>
        <end position="10"/>
    </location>
</feature>
<dbReference type="OrthoDB" id="9785673at2"/>
<organism evidence="6 7">
    <name type="scientific">Ferrovibrio terrae</name>
    <dbReference type="NCBI Taxonomy" id="2594003"/>
    <lineage>
        <taxon>Bacteria</taxon>
        <taxon>Pseudomonadati</taxon>
        <taxon>Pseudomonadota</taxon>
        <taxon>Alphaproteobacteria</taxon>
        <taxon>Rhodospirillales</taxon>
        <taxon>Rhodospirillaceae</taxon>
        <taxon>Ferrovibrio</taxon>
    </lineage>
</organism>
<protein>
    <submittedName>
        <fullName evidence="6">23S rRNA (Guanosine(2251)-2'-O)-methyltransferase RlmB</fullName>
    </submittedName>
</protein>
<dbReference type="GO" id="GO:0005829">
    <property type="term" value="C:cytosol"/>
    <property type="evidence" value="ECO:0007669"/>
    <property type="project" value="TreeGrafter"/>
</dbReference>
<evidence type="ECO:0000313" key="7">
    <source>
        <dbReference type="Proteomes" id="UP000317496"/>
    </source>
</evidence>
<dbReference type="GO" id="GO:0006396">
    <property type="term" value="P:RNA processing"/>
    <property type="evidence" value="ECO:0007669"/>
    <property type="project" value="InterPro"/>
</dbReference>
<reference evidence="6 7" key="1">
    <citation type="submission" date="2019-07" db="EMBL/GenBank/DDBJ databases">
        <title>Genome sequencing for Ferrovibrio sp. K5.</title>
        <authorList>
            <person name="Park S.-J."/>
        </authorList>
    </citation>
    <scope>NUCLEOTIDE SEQUENCE [LARGE SCALE GENOMIC DNA]</scope>
    <source>
        <strain evidence="6 7">K5</strain>
    </source>
</reference>
<dbReference type="InterPro" id="IPR029026">
    <property type="entry name" value="tRNA_m1G_MTases_N"/>
</dbReference>
<dbReference type="Pfam" id="PF08032">
    <property type="entry name" value="SpoU_sub_bind"/>
    <property type="match status" value="1"/>
</dbReference>
<feature type="compositionally biased region" description="Basic and acidic residues" evidence="4">
    <location>
        <begin position="64"/>
        <end position="87"/>
    </location>
</feature>
<feature type="compositionally biased region" description="Basic and acidic residues" evidence="4">
    <location>
        <begin position="19"/>
        <end position="30"/>
    </location>
</feature>
<keyword evidence="3 6" id="KW-0808">Transferase</keyword>
<feature type="region of interest" description="Disordered" evidence="4">
    <location>
        <begin position="1"/>
        <end position="177"/>
    </location>
</feature>
<dbReference type="SUPFAM" id="SSF75217">
    <property type="entry name" value="alpha/beta knot"/>
    <property type="match status" value="1"/>
</dbReference>
<comment type="similarity">
    <text evidence="1">Belongs to the class IV-like SAM-binding methyltransferase superfamily. RNA methyltransferase TrmH family.</text>
</comment>
<dbReference type="PANTHER" id="PTHR46429:SF1">
    <property type="entry name" value="23S RRNA (GUANOSINE-2'-O-)-METHYLTRANSFERASE RLMB"/>
    <property type="match status" value="1"/>
</dbReference>
<feature type="compositionally biased region" description="Basic and acidic residues" evidence="4">
    <location>
        <begin position="133"/>
        <end position="163"/>
    </location>
</feature>
<dbReference type="PANTHER" id="PTHR46429">
    <property type="entry name" value="23S RRNA (GUANOSINE-2'-O-)-METHYLTRANSFERASE RLMB"/>
    <property type="match status" value="1"/>
</dbReference>
<dbReference type="InterPro" id="IPR001537">
    <property type="entry name" value="SpoU_MeTrfase"/>
</dbReference>
<dbReference type="Pfam" id="PF00588">
    <property type="entry name" value="SpoU_methylase"/>
    <property type="match status" value="1"/>
</dbReference>
<dbReference type="AlphaFoldDB" id="A0A516H4A2"/>
<keyword evidence="2 6" id="KW-0489">Methyltransferase</keyword>
<evidence type="ECO:0000256" key="2">
    <source>
        <dbReference type="ARBA" id="ARBA00022603"/>
    </source>
</evidence>
<dbReference type="InterPro" id="IPR029028">
    <property type="entry name" value="Alpha/beta_knot_MTases"/>
</dbReference>
<evidence type="ECO:0000259" key="5">
    <source>
        <dbReference type="SMART" id="SM00967"/>
    </source>
</evidence>
<dbReference type="FunFam" id="3.40.1280.10:FF:000008">
    <property type="entry name" value="Group 3 RNA methyltransferase TrmH"/>
    <property type="match status" value="1"/>
</dbReference>
<evidence type="ECO:0000256" key="1">
    <source>
        <dbReference type="ARBA" id="ARBA00007228"/>
    </source>
</evidence>
<dbReference type="Proteomes" id="UP000317496">
    <property type="component" value="Chromosome"/>
</dbReference>
<dbReference type="KEGG" id="fer:FNB15_15435"/>
<dbReference type="GO" id="GO:0032259">
    <property type="term" value="P:methylation"/>
    <property type="evidence" value="ECO:0007669"/>
    <property type="project" value="UniProtKB-KW"/>
</dbReference>
<dbReference type="InterPro" id="IPR029064">
    <property type="entry name" value="Ribosomal_eL30-like_sf"/>
</dbReference>
<dbReference type="Gene3D" id="3.40.1280.10">
    <property type="match status" value="1"/>
</dbReference>